<dbReference type="InterPro" id="IPR036388">
    <property type="entry name" value="WH-like_DNA-bd_sf"/>
</dbReference>
<dbReference type="GeneID" id="113735106"/>
<dbReference type="InterPro" id="IPR058922">
    <property type="entry name" value="WHD_DRP"/>
</dbReference>
<dbReference type="GO" id="GO:0098542">
    <property type="term" value="P:defense response to other organism"/>
    <property type="evidence" value="ECO:0007669"/>
    <property type="project" value="TreeGrafter"/>
</dbReference>
<dbReference type="RefSeq" id="XP_071939651.1">
    <property type="nucleotide sequence ID" value="XM_072083550.1"/>
</dbReference>
<evidence type="ECO:0000313" key="7">
    <source>
        <dbReference type="RefSeq" id="XP_027117864.1"/>
    </source>
</evidence>
<proteinExistence type="predicted"/>
<evidence type="ECO:0000313" key="6">
    <source>
        <dbReference type="RefSeq" id="XP_027117863.1"/>
    </source>
</evidence>
<dbReference type="PANTHER" id="PTHR23155">
    <property type="entry name" value="DISEASE RESISTANCE PROTEIN RP"/>
    <property type="match status" value="1"/>
</dbReference>
<reference evidence="4" key="1">
    <citation type="journal article" date="2025" name="Foods">
        <title>Unveiling the Microbial Signatures of Arabica Coffee Cherries: Insights into Ripeness Specific Diversity, Functional Traits, and Implications for Quality and Safety.</title>
        <authorList>
            <consortium name="RefSeq"/>
            <person name="Tenea G.N."/>
            <person name="Cifuentes V."/>
            <person name="Reyes P."/>
            <person name="Cevallos-Vallejos M."/>
        </authorList>
    </citation>
    <scope>NUCLEOTIDE SEQUENCE [LARGE SCALE GENOMIC DNA]</scope>
</reference>
<dbReference type="Proteomes" id="UP001652660">
    <property type="component" value="Chromosome 3c"/>
</dbReference>
<dbReference type="Pfam" id="PF23559">
    <property type="entry name" value="WHD_DRP"/>
    <property type="match status" value="1"/>
</dbReference>
<dbReference type="Gene3D" id="1.10.10.10">
    <property type="entry name" value="Winged helix-like DNA-binding domain superfamily/Winged helix DNA-binding domain"/>
    <property type="match status" value="1"/>
</dbReference>
<evidence type="ECO:0000313" key="4">
    <source>
        <dbReference type="Proteomes" id="UP001652660"/>
    </source>
</evidence>
<evidence type="ECO:0000313" key="9">
    <source>
        <dbReference type="RefSeq" id="XP_071939649.1"/>
    </source>
</evidence>
<name>A0A6P6WWJ2_COFAR</name>
<evidence type="ECO:0000313" key="12">
    <source>
        <dbReference type="RefSeq" id="XP_071939652.1"/>
    </source>
</evidence>
<evidence type="ECO:0000259" key="3">
    <source>
        <dbReference type="Pfam" id="PF23559"/>
    </source>
</evidence>
<reference evidence="5 6" key="2">
    <citation type="submission" date="2025-04" db="UniProtKB">
        <authorList>
            <consortium name="RefSeq"/>
        </authorList>
    </citation>
    <scope>IDENTIFICATION</scope>
    <source>
        <tissue evidence="5 6">Leaves</tissue>
    </source>
</reference>
<sequence>MPAQRKPEEIVPILLARLEKAKQFVVGRISENSEADPLVLKFKEIEIELGSMKRLFPRIKHWEGKLMEQFRTLEQDIDDDVFFKQHDEANEILNRLERISESVVSVKQLFSAVERQLMDRTRTMPSSGMQFPSEEAVRKDQTMSEEWSRLGVEEKIYASEAISNFQKSFDCRESYQLKACSLCLSIFPENSIIKKRPLIYWWIGEGMVTKTSEKTAEEVGEDVFNELINESFIIPKFENLSPNINTFIVHPWIRRMLISVAKRLSFFEFTFEFTPSGTPSNGHRRAFLLAGGSDSYSTMTEDTIMVFNVNDQYLGFKPDWLSKLNRVEVLQLGRWQNSVKHHIEVENKDLTVESKKKKKVEY</sequence>
<dbReference type="OrthoDB" id="1934998at2759"/>
<dbReference type="RefSeq" id="XP_071939649.1">
    <property type="nucleotide sequence ID" value="XM_072083548.1"/>
</dbReference>
<protein>
    <submittedName>
        <fullName evidence="5 6">Uncharacterized protein LOC113735106</fullName>
    </submittedName>
</protein>
<dbReference type="RefSeq" id="XP_027117865.1">
    <property type="nucleotide sequence ID" value="XM_027262064.1"/>
</dbReference>
<dbReference type="InterPro" id="IPR044974">
    <property type="entry name" value="Disease_R_plants"/>
</dbReference>
<keyword evidence="2" id="KW-0067">ATP-binding</keyword>
<dbReference type="Proteomes" id="UP001652660">
    <property type="component" value="Chromosome 3e"/>
</dbReference>
<evidence type="ECO:0000313" key="11">
    <source>
        <dbReference type="RefSeq" id="XP_071939651.1"/>
    </source>
</evidence>
<gene>
    <name evidence="5 6 7 8" type="primary">LOC113735106</name>
    <name evidence="9 10 11 12" type="synonym">LOC113736931</name>
</gene>
<evidence type="ECO:0000256" key="2">
    <source>
        <dbReference type="ARBA" id="ARBA00022840"/>
    </source>
</evidence>
<dbReference type="RefSeq" id="XP_071939650.1">
    <property type="nucleotide sequence ID" value="XM_072083549.1"/>
</dbReference>
<evidence type="ECO:0000313" key="5">
    <source>
        <dbReference type="RefSeq" id="XP_027117862.1"/>
    </source>
</evidence>
<evidence type="ECO:0000256" key="1">
    <source>
        <dbReference type="ARBA" id="ARBA00022741"/>
    </source>
</evidence>
<dbReference type="RefSeq" id="XP_027117862.1">
    <property type="nucleotide sequence ID" value="XM_027262061.1"/>
</dbReference>
<accession>A0A6P6WWJ2</accession>
<keyword evidence="4" id="KW-1185">Reference proteome</keyword>
<evidence type="ECO:0000313" key="10">
    <source>
        <dbReference type="RefSeq" id="XP_071939650.1"/>
    </source>
</evidence>
<dbReference type="AlphaFoldDB" id="A0A6P6WWJ2"/>
<organism evidence="4 5">
    <name type="scientific">Coffea arabica</name>
    <name type="common">Arabian coffee</name>
    <dbReference type="NCBI Taxonomy" id="13443"/>
    <lineage>
        <taxon>Eukaryota</taxon>
        <taxon>Viridiplantae</taxon>
        <taxon>Streptophyta</taxon>
        <taxon>Embryophyta</taxon>
        <taxon>Tracheophyta</taxon>
        <taxon>Spermatophyta</taxon>
        <taxon>Magnoliopsida</taxon>
        <taxon>eudicotyledons</taxon>
        <taxon>Gunneridae</taxon>
        <taxon>Pentapetalae</taxon>
        <taxon>asterids</taxon>
        <taxon>lamiids</taxon>
        <taxon>Gentianales</taxon>
        <taxon>Rubiaceae</taxon>
        <taxon>Ixoroideae</taxon>
        <taxon>Gardenieae complex</taxon>
        <taxon>Bertiereae - Coffeeae clade</taxon>
        <taxon>Coffeeae</taxon>
        <taxon>Coffea</taxon>
    </lineage>
</organism>
<dbReference type="RefSeq" id="XP_071939652.1">
    <property type="nucleotide sequence ID" value="XM_072083551.1"/>
</dbReference>
<dbReference type="RefSeq" id="XP_027117864.1">
    <property type="nucleotide sequence ID" value="XM_027262063.1"/>
</dbReference>
<keyword evidence="1" id="KW-0547">Nucleotide-binding</keyword>
<dbReference type="RefSeq" id="XP_027117863.1">
    <property type="nucleotide sequence ID" value="XM_027262062.1"/>
</dbReference>
<dbReference type="PANTHER" id="PTHR23155:SF1076">
    <property type="entry name" value="LEUCINE-RICH REPEAT (LRR) FAMILY PROTEIN-RELATED"/>
    <property type="match status" value="1"/>
</dbReference>
<evidence type="ECO:0000313" key="8">
    <source>
        <dbReference type="RefSeq" id="XP_027117865.1"/>
    </source>
</evidence>
<feature type="domain" description="Disease resistance protein winged helix" evidence="3">
    <location>
        <begin position="186"/>
        <end position="254"/>
    </location>
</feature>